<dbReference type="Proteomes" id="UP001175211">
    <property type="component" value="Unassembled WGS sequence"/>
</dbReference>
<dbReference type="AlphaFoldDB" id="A0AA39NC67"/>
<feature type="region of interest" description="Disordered" evidence="1">
    <location>
        <begin position="241"/>
        <end position="290"/>
    </location>
</feature>
<comment type="caution">
    <text evidence="2">The sequence shown here is derived from an EMBL/GenBank/DDBJ whole genome shotgun (WGS) entry which is preliminary data.</text>
</comment>
<dbReference type="GeneID" id="85355787"/>
<keyword evidence="3" id="KW-1185">Reference proteome</keyword>
<dbReference type="EMBL" id="JAUEPS010000008">
    <property type="protein sequence ID" value="KAK0462961.1"/>
    <property type="molecule type" value="Genomic_DNA"/>
</dbReference>
<feature type="compositionally biased region" description="Basic and acidic residues" evidence="1">
    <location>
        <begin position="181"/>
        <end position="202"/>
    </location>
</feature>
<evidence type="ECO:0000256" key="1">
    <source>
        <dbReference type="SAM" id="MobiDB-lite"/>
    </source>
</evidence>
<name>A0AA39NC67_ARMTA</name>
<protein>
    <submittedName>
        <fullName evidence="2">Uncharacterized protein</fullName>
    </submittedName>
</protein>
<evidence type="ECO:0000313" key="3">
    <source>
        <dbReference type="Proteomes" id="UP001175211"/>
    </source>
</evidence>
<evidence type="ECO:0000313" key="2">
    <source>
        <dbReference type="EMBL" id="KAK0462961.1"/>
    </source>
</evidence>
<feature type="region of interest" description="Disordered" evidence="1">
    <location>
        <begin position="181"/>
        <end position="221"/>
    </location>
</feature>
<accession>A0AA39NC67</accession>
<reference evidence="2" key="1">
    <citation type="submission" date="2023-06" db="EMBL/GenBank/DDBJ databases">
        <authorList>
            <consortium name="Lawrence Berkeley National Laboratory"/>
            <person name="Ahrendt S."/>
            <person name="Sahu N."/>
            <person name="Indic B."/>
            <person name="Wong-Bajracharya J."/>
            <person name="Merenyi Z."/>
            <person name="Ke H.-M."/>
            <person name="Monk M."/>
            <person name="Kocsube S."/>
            <person name="Drula E."/>
            <person name="Lipzen A."/>
            <person name="Balint B."/>
            <person name="Henrissat B."/>
            <person name="Andreopoulos B."/>
            <person name="Martin F.M."/>
            <person name="Harder C.B."/>
            <person name="Rigling D."/>
            <person name="Ford K.L."/>
            <person name="Foster G.D."/>
            <person name="Pangilinan J."/>
            <person name="Papanicolaou A."/>
            <person name="Barry K."/>
            <person name="LaButti K."/>
            <person name="Viragh M."/>
            <person name="Koriabine M."/>
            <person name="Yan M."/>
            <person name="Riley R."/>
            <person name="Champramary S."/>
            <person name="Plett K.L."/>
            <person name="Tsai I.J."/>
            <person name="Slot J."/>
            <person name="Sipos G."/>
            <person name="Plett J."/>
            <person name="Nagy L.G."/>
            <person name="Grigoriev I.V."/>
        </authorList>
    </citation>
    <scope>NUCLEOTIDE SEQUENCE</scope>
    <source>
        <strain evidence="2">CCBAS 213</strain>
    </source>
</reference>
<organism evidence="2 3">
    <name type="scientific">Armillaria tabescens</name>
    <name type="common">Ringless honey mushroom</name>
    <name type="synonym">Agaricus tabescens</name>
    <dbReference type="NCBI Taxonomy" id="1929756"/>
    <lineage>
        <taxon>Eukaryota</taxon>
        <taxon>Fungi</taxon>
        <taxon>Dikarya</taxon>
        <taxon>Basidiomycota</taxon>
        <taxon>Agaricomycotina</taxon>
        <taxon>Agaricomycetes</taxon>
        <taxon>Agaricomycetidae</taxon>
        <taxon>Agaricales</taxon>
        <taxon>Marasmiineae</taxon>
        <taxon>Physalacriaceae</taxon>
        <taxon>Desarmillaria</taxon>
    </lineage>
</organism>
<dbReference type="RefSeq" id="XP_060334427.1">
    <property type="nucleotide sequence ID" value="XM_060472239.1"/>
</dbReference>
<gene>
    <name evidence="2" type="ORF">EV420DRAFT_1521925</name>
</gene>
<sequence>MSYYTQSSSSYSPSAEYEHERLDEYKRLQQRVYYRNKKFKDEVKWHPSWTQEELLARQYEHAAYIKEYVAGQEKFIKERLESLKRAHERYWQQNMHDGTYTHGFESKSSEYLHQEFLEDRRLKERIRYRNSKFKEEVARHPEWSPQELLKRTHAHEEFISDYTAKEKRDIKHRLKVFEEDEMRRAKEETRKRAEDTFRDERAGQGWYQQQQQQEEDAKRRDEKAYARQQWYNCFDGDKKYYESQQSRREDDTRRRAQDRAQDNRRQTFENERQRKEKESKERQQKQAEERERLKELRYKSYEDGWSSGAAWKTKTNILFNDIPWPTLHHPQSADAVTSEAVTAFFNDPKYLAPAHWISRKKRLRTELLRWHSDKFQAVLKNVAYSDQLVVHVAAEVVVRALNELKG</sequence>
<proteinExistence type="predicted"/>